<comment type="caution">
    <text evidence="1">The sequence shown here is derived from an EMBL/GenBank/DDBJ whole genome shotgun (WGS) entry which is preliminary data.</text>
</comment>
<protein>
    <submittedName>
        <fullName evidence="1">Uncharacterized protein</fullName>
    </submittedName>
</protein>
<reference evidence="1" key="1">
    <citation type="submission" date="2019-10" db="EMBL/GenBank/DDBJ databases">
        <title>Draft genome sequence of Panacibacter sp. KCS-6.</title>
        <authorList>
            <person name="Yim K.J."/>
        </authorList>
    </citation>
    <scope>NUCLEOTIDE SEQUENCE</scope>
    <source>
        <strain evidence="1">KCS-6</strain>
    </source>
</reference>
<dbReference type="EMBL" id="WHPF01000019">
    <property type="protein sequence ID" value="NNV57788.1"/>
    <property type="molecule type" value="Genomic_DNA"/>
</dbReference>
<evidence type="ECO:0000313" key="2">
    <source>
        <dbReference type="Proteomes" id="UP000598971"/>
    </source>
</evidence>
<dbReference type="AlphaFoldDB" id="A0A8J8FIF9"/>
<accession>A0A8J8FIF9</accession>
<dbReference type="Proteomes" id="UP000598971">
    <property type="component" value="Unassembled WGS sequence"/>
</dbReference>
<organism evidence="1 2">
    <name type="scientific">Limnovirga soli</name>
    <dbReference type="NCBI Taxonomy" id="2656915"/>
    <lineage>
        <taxon>Bacteria</taxon>
        <taxon>Pseudomonadati</taxon>
        <taxon>Bacteroidota</taxon>
        <taxon>Chitinophagia</taxon>
        <taxon>Chitinophagales</taxon>
        <taxon>Chitinophagaceae</taxon>
        <taxon>Limnovirga</taxon>
    </lineage>
</organism>
<proteinExistence type="predicted"/>
<dbReference type="RefSeq" id="WP_171609738.1">
    <property type="nucleotide sequence ID" value="NZ_WHPF01000019.1"/>
</dbReference>
<evidence type="ECO:0000313" key="1">
    <source>
        <dbReference type="EMBL" id="NNV57788.1"/>
    </source>
</evidence>
<gene>
    <name evidence="1" type="ORF">GD597_20130</name>
</gene>
<keyword evidence="2" id="KW-1185">Reference proteome</keyword>
<name>A0A8J8FIF9_9BACT</name>
<sequence length="95" mass="11212">MKMFSYALLEPGCYYLIQEKENDPITLIQIKVVTDAAMFVVKYQEDIKSEWKKKADAIFDIIELLGDKPASEWRKIYFNNADAFYEEEDDDEEGR</sequence>